<gene>
    <name evidence="1" type="ORF">LCGC14_0165100</name>
</gene>
<protein>
    <submittedName>
        <fullName evidence="1">Uncharacterized protein</fullName>
    </submittedName>
</protein>
<dbReference type="AlphaFoldDB" id="A0A0F9XD03"/>
<sequence length="90" mass="10360">MAYVPGEHTHTDVDKFLIDVHERESWHDHQSVLAHLWDLGETDEAPGYVFEGGTKLMALTDGIILCLIDGQYEYHMVNSDQIRQFIEDSE</sequence>
<comment type="caution">
    <text evidence="1">The sequence shown here is derived from an EMBL/GenBank/DDBJ whole genome shotgun (WGS) entry which is preliminary data.</text>
</comment>
<accession>A0A0F9XD03</accession>
<reference evidence="1" key="1">
    <citation type="journal article" date="2015" name="Nature">
        <title>Complex archaea that bridge the gap between prokaryotes and eukaryotes.</title>
        <authorList>
            <person name="Spang A."/>
            <person name="Saw J.H."/>
            <person name="Jorgensen S.L."/>
            <person name="Zaremba-Niedzwiedzka K."/>
            <person name="Martijn J."/>
            <person name="Lind A.E."/>
            <person name="van Eijk R."/>
            <person name="Schleper C."/>
            <person name="Guy L."/>
            <person name="Ettema T.J."/>
        </authorList>
    </citation>
    <scope>NUCLEOTIDE SEQUENCE</scope>
</reference>
<proteinExistence type="predicted"/>
<dbReference type="EMBL" id="LAZR01000062">
    <property type="protein sequence ID" value="KKN96866.1"/>
    <property type="molecule type" value="Genomic_DNA"/>
</dbReference>
<evidence type="ECO:0000313" key="1">
    <source>
        <dbReference type="EMBL" id="KKN96866.1"/>
    </source>
</evidence>
<organism evidence="1">
    <name type="scientific">marine sediment metagenome</name>
    <dbReference type="NCBI Taxonomy" id="412755"/>
    <lineage>
        <taxon>unclassified sequences</taxon>
        <taxon>metagenomes</taxon>
        <taxon>ecological metagenomes</taxon>
    </lineage>
</organism>
<name>A0A0F9XD03_9ZZZZ</name>